<dbReference type="PROSITE" id="PS51257">
    <property type="entry name" value="PROKAR_LIPOPROTEIN"/>
    <property type="match status" value="1"/>
</dbReference>
<evidence type="ECO:0000256" key="1">
    <source>
        <dbReference type="ARBA" id="ARBA00004442"/>
    </source>
</evidence>
<feature type="domain" description="SusD-like N-terminal" evidence="7">
    <location>
        <begin position="92"/>
        <end position="220"/>
    </location>
</feature>
<dbReference type="SUPFAM" id="SSF48452">
    <property type="entry name" value="TPR-like"/>
    <property type="match status" value="1"/>
</dbReference>
<dbReference type="CDD" id="cd08977">
    <property type="entry name" value="SusD"/>
    <property type="match status" value="1"/>
</dbReference>
<keyword evidence="3" id="KW-0732">Signal</keyword>
<proteinExistence type="inferred from homology"/>
<name>A0ABU8I2T3_9SPHI</name>
<evidence type="ECO:0000313" key="9">
    <source>
        <dbReference type="Proteomes" id="UP001363035"/>
    </source>
</evidence>
<keyword evidence="5" id="KW-0998">Cell outer membrane</keyword>
<gene>
    <name evidence="8" type="ORF">VJ786_03850</name>
</gene>
<dbReference type="InterPro" id="IPR033985">
    <property type="entry name" value="SusD-like_N"/>
</dbReference>
<organism evidence="8 9">
    <name type="scientific">Sphingobacterium tenebrionis</name>
    <dbReference type="NCBI Taxonomy" id="3111775"/>
    <lineage>
        <taxon>Bacteria</taxon>
        <taxon>Pseudomonadati</taxon>
        <taxon>Bacteroidota</taxon>
        <taxon>Sphingobacteriia</taxon>
        <taxon>Sphingobacteriales</taxon>
        <taxon>Sphingobacteriaceae</taxon>
        <taxon>Sphingobacterium</taxon>
    </lineage>
</organism>
<keyword evidence="9" id="KW-1185">Reference proteome</keyword>
<dbReference type="Proteomes" id="UP001363035">
    <property type="component" value="Unassembled WGS sequence"/>
</dbReference>
<protein>
    <submittedName>
        <fullName evidence="8">RagB/SusD family nutrient uptake outer membrane protein</fullName>
    </submittedName>
</protein>
<comment type="subcellular location">
    <subcellularLocation>
        <location evidence="1">Cell outer membrane</location>
    </subcellularLocation>
</comment>
<evidence type="ECO:0000256" key="3">
    <source>
        <dbReference type="ARBA" id="ARBA00022729"/>
    </source>
</evidence>
<dbReference type="InterPro" id="IPR011990">
    <property type="entry name" value="TPR-like_helical_dom_sf"/>
</dbReference>
<sequence length="513" mass="57536">MKKLIYASIISLALGMTSCKKDFLETSPTDRIDAPTMLENADGAQVAMNGIYRMLYLSGWSTGNTDQNFGIMSTKLYTSLMGEDMVQDAQGNGWFYFDYKFDVRSRYTATTWRSYATWNFYYTLISNANYILAAETTVTGDADKIENVMAQARAIRAYAYFQLIQAFQQTYKGHESAPGVPLYTEPTTSSSQGAGRGTVEEVYTQINKDLDDAITAFAKNKGLQLQKTNIDYYLANAIKANVSLVQNKWDDAAKYAEEALTKPGLAMISGDDLLSGFNNTGLKNVLWGAEIIADQATVYASFFSHMDASADRYAASSRKCIYNWLYDQIPASDIRKQWWNNQTDGGEAETKPYNQVKFRYADKASDLGDYIFMRAEEMQLVKAEALANAGRLAEAKTALEDLLKLRNPSGYQAMLANVTMSKDLTMGSIGAPRTLMDHIILQRRIELWGEAERAFDILRLKTGFDRKAGNTNHSFFVNWNTLEPANKEMILTIPQKEFDGNKSLDATKDQNPM</sequence>
<keyword evidence="4" id="KW-0472">Membrane</keyword>
<reference evidence="8 9" key="1">
    <citation type="submission" date="2024-01" db="EMBL/GenBank/DDBJ databases">
        <title>Sphingobacterium tenebrionis sp. nov., a novel endophyte isolated from tenebrio molitor intestines.</title>
        <authorList>
            <person name="Zhang C."/>
        </authorList>
    </citation>
    <scope>NUCLEOTIDE SEQUENCE [LARGE SCALE GENOMIC DNA]</scope>
    <source>
        <strain evidence="8 9">PU5-4</strain>
    </source>
</reference>
<evidence type="ECO:0000313" key="8">
    <source>
        <dbReference type="EMBL" id="MEI5984031.1"/>
    </source>
</evidence>
<dbReference type="EMBL" id="JAYLLN010000005">
    <property type="protein sequence ID" value="MEI5984031.1"/>
    <property type="molecule type" value="Genomic_DNA"/>
</dbReference>
<dbReference type="InterPro" id="IPR012944">
    <property type="entry name" value="SusD_RagB_dom"/>
</dbReference>
<evidence type="ECO:0000259" key="7">
    <source>
        <dbReference type="Pfam" id="PF14322"/>
    </source>
</evidence>
<evidence type="ECO:0000256" key="5">
    <source>
        <dbReference type="ARBA" id="ARBA00023237"/>
    </source>
</evidence>
<comment type="caution">
    <text evidence="8">The sequence shown here is derived from an EMBL/GenBank/DDBJ whole genome shotgun (WGS) entry which is preliminary data.</text>
</comment>
<evidence type="ECO:0000259" key="6">
    <source>
        <dbReference type="Pfam" id="PF07980"/>
    </source>
</evidence>
<accession>A0ABU8I2T3</accession>
<dbReference type="Gene3D" id="1.25.40.390">
    <property type="match status" value="1"/>
</dbReference>
<comment type="similarity">
    <text evidence="2">Belongs to the SusD family.</text>
</comment>
<dbReference type="Pfam" id="PF07980">
    <property type="entry name" value="SusD_RagB"/>
    <property type="match status" value="1"/>
</dbReference>
<evidence type="ECO:0000256" key="4">
    <source>
        <dbReference type="ARBA" id="ARBA00023136"/>
    </source>
</evidence>
<feature type="domain" description="RagB/SusD" evidence="6">
    <location>
        <begin position="361"/>
        <end position="511"/>
    </location>
</feature>
<evidence type="ECO:0000256" key="2">
    <source>
        <dbReference type="ARBA" id="ARBA00006275"/>
    </source>
</evidence>
<dbReference type="RefSeq" id="WP_336557293.1">
    <property type="nucleotide sequence ID" value="NZ_JAYLLN010000005.1"/>
</dbReference>
<dbReference type="Pfam" id="PF14322">
    <property type="entry name" value="SusD-like_3"/>
    <property type="match status" value="1"/>
</dbReference>